<evidence type="ECO:0000256" key="4">
    <source>
        <dbReference type="ARBA" id="ARBA00022737"/>
    </source>
</evidence>
<protein>
    <recommendedName>
        <fullName evidence="8">tRNA (guanine-N(7)-)-methyltransferase non-catalytic subunit</fullName>
    </recommendedName>
    <alternativeName>
        <fullName evidence="8">WD repeat-containing protein 4 homolog</fullName>
    </alternativeName>
</protein>
<comment type="similarity">
    <text evidence="8">Belongs to the WD repeat TRM82 family.</text>
</comment>
<evidence type="ECO:0000256" key="6">
    <source>
        <dbReference type="ARBA" id="ARBA00093337"/>
    </source>
</evidence>
<proteinExistence type="inferred from homology"/>
<dbReference type="GO" id="GO:0005634">
    <property type="term" value="C:nucleus"/>
    <property type="evidence" value="ECO:0007669"/>
    <property type="project" value="UniProtKB-SubCell"/>
</dbReference>
<comment type="caution">
    <text evidence="9">The sequence shown here is derived from an EMBL/GenBank/DDBJ whole genome shotgun (WGS) entry which is preliminary data.</text>
</comment>
<keyword evidence="4 8" id="KW-0677">Repeat</keyword>
<dbReference type="PANTHER" id="PTHR16288">
    <property type="entry name" value="WD40 REPEAT PROTEIN 4"/>
    <property type="match status" value="1"/>
</dbReference>
<dbReference type="Proteomes" id="UP000186922">
    <property type="component" value="Unassembled WGS sequence"/>
</dbReference>
<comment type="subunit">
    <text evidence="7">Forms a heterodimer with the catalytic subunit Mettl1. Interacts with mei-P26 and weakly interacts with bgcn; required for the function or formation of the mei-P26-bgcn-bam-sxl complex. Interacts with nanos; may be involved in mei-P26-dependent derepression of the BMP signaling pathway. Interacts with Myc; the interaction may be mediated by mei-P26 and may be involved in the regulation of ribosome biogenesis.</text>
</comment>
<name>A0A1D1VVF5_RAMVA</name>
<keyword evidence="10" id="KW-1185">Reference proteome</keyword>
<comment type="function">
    <text evidence="6">Required for the Mettl1-dependent formation of N(7)-methylguanine at position 46 (m7G46) in tRNA. In the Mettl1-wuho methyltransferase complex, it is required to stabilize and induce conformational changes of the catalytic subunit. Required for binding of nanos mRNA and repression of translation by the mei-P26-bgcn-bam-sxl complex. May cooperate with mei-P26 and nanos to derepress the BMP signaling pathway. May cooperate with mei-P26 to suppress expression of a subset of microRNAs. May cooperate with mei-P26 to regulate bam expression levels in germline cells during gametogenesis. Required to promote mitosis to meiosis transition during gametogenesis. May regulate germline cell division in part by regulating ribosome biogenesis.</text>
</comment>
<evidence type="ECO:0000256" key="2">
    <source>
        <dbReference type="ARBA" id="ARBA00022574"/>
    </source>
</evidence>
<sequence>MILVTNGSSVMVTALADKLLIGTVDSSRPSTQTDCRPHLIDHRKLEEAYSAPPEKTEASLQENGQATVSTTGKKLVAHNSGIKSYKPDVENTRWISAVAISLSGTFIAVVDNLKDLFVYTVRNNSESLDRPKLISRRNIPKRCMAITFTSDEASIIVADKLGDAYIFSISADTAQAPAPILGHISVLTDVVVSPDDRYILTSDRDEKIRVSHFPLADDIQTFCLGHTEFVCRILIPSPDHPVVLSTSGDCTVKAFNYLSGSELTSVSLLEEGPPNPSPGTGVYVNSLSYSPAIRTVFTSLRSKNFVYGLQLHVEADPDLKVAFLPLQKIAMTAPVVSIGLLGMTLLILLEDPKNPFTTLMHIDQLSETGSNLQNPHFSGYEEALRTVVQDIEQSGQFTNLFRDPFADMFNMFSRGSEVESEHADTDSKKGFRKEIARQVSPAYRPNTKRVKTDVPETMEYV</sequence>
<dbReference type="PANTHER" id="PTHR16288:SF0">
    <property type="entry name" value="TRNA (GUANINE-N(7)-)-METHYLTRANSFERASE NON-CATALYTIC SUBUNIT WDR4"/>
    <property type="match status" value="1"/>
</dbReference>
<dbReference type="GO" id="GO:0106004">
    <property type="term" value="P:tRNA (guanine-N7)-methylation"/>
    <property type="evidence" value="ECO:0007669"/>
    <property type="project" value="UniProtKB-UniRule"/>
</dbReference>
<dbReference type="SMART" id="SM00320">
    <property type="entry name" value="WD40"/>
    <property type="match status" value="3"/>
</dbReference>
<gene>
    <name evidence="9" type="primary">RvY_15587-1</name>
    <name evidence="9" type="synonym">RvY_15587.1</name>
    <name evidence="9" type="ORF">RvY_15587</name>
</gene>
<dbReference type="Pfam" id="PF00400">
    <property type="entry name" value="WD40"/>
    <property type="match status" value="2"/>
</dbReference>
<evidence type="ECO:0000256" key="5">
    <source>
        <dbReference type="ARBA" id="ARBA00023242"/>
    </source>
</evidence>
<dbReference type="GO" id="GO:0005829">
    <property type="term" value="C:cytosol"/>
    <property type="evidence" value="ECO:0007669"/>
    <property type="project" value="TreeGrafter"/>
</dbReference>
<dbReference type="OrthoDB" id="371245at2759"/>
<evidence type="ECO:0000256" key="3">
    <source>
        <dbReference type="ARBA" id="ARBA00022694"/>
    </source>
</evidence>
<dbReference type="GO" id="GO:0043527">
    <property type="term" value="C:tRNA methyltransferase complex"/>
    <property type="evidence" value="ECO:0007669"/>
    <property type="project" value="TreeGrafter"/>
</dbReference>
<comment type="pathway">
    <text evidence="8">tRNA modification; N(7)-methylguanine-tRNA biosynthesis.</text>
</comment>
<accession>A0A1D1VVF5</accession>
<keyword evidence="2 8" id="KW-0853">WD repeat</keyword>
<dbReference type="SUPFAM" id="SSF50978">
    <property type="entry name" value="WD40 repeat-like"/>
    <property type="match status" value="1"/>
</dbReference>
<dbReference type="Gene3D" id="2.130.10.10">
    <property type="entry name" value="YVTN repeat-like/Quinoprotein amine dehydrogenase"/>
    <property type="match status" value="1"/>
</dbReference>
<comment type="function">
    <text evidence="8">Required for the formation of N(7)-methylguanine at position 46 (m7G46) in tRNA. In the complex, it is required to stabilize and induce conformational changes of the catalytic subunit.</text>
</comment>
<dbReference type="InterPro" id="IPR028884">
    <property type="entry name" value="Trm82"/>
</dbReference>
<dbReference type="UniPathway" id="UPA00989"/>
<evidence type="ECO:0000313" key="10">
    <source>
        <dbReference type="Proteomes" id="UP000186922"/>
    </source>
</evidence>
<dbReference type="STRING" id="947166.A0A1D1VVF5"/>
<reference evidence="9 10" key="1">
    <citation type="journal article" date="2016" name="Nat. Commun.">
        <title>Extremotolerant tardigrade genome and improved radiotolerance of human cultured cells by tardigrade-unique protein.</title>
        <authorList>
            <person name="Hashimoto T."/>
            <person name="Horikawa D.D."/>
            <person name="Saito Y."/>
            <person name="Kuwahara H."/>
            <person name="Kozuka-Hata H."/>
            <person name="Shin-I T."/>
            <person name="Minakuchi Y."/>
            <person name="Ohishi K."/>
            <person name="Motoyama A."/>
            <person name="Aizu T."/>
            <person name="Enomoto A."/>
            <person name="Kondo K."/>
            <person name="Tanaka S."/>
            <person name="Hara Y."/>
            <person name="Koshikawa S."/>
            <person name="Sagara H."/>
            <person name="Miura T."/>
            <person name="Yokobori S."/>
            <person name="Miyagawa K."/>
            <person name="Suzuki Y."/>
            <person name="Kubo T."/>
            <person name="Oyama M."/>
            <person name="Kohara Y."/>
            <person name="Fujiyama A."/>
            <person name="Arakawa K."/>
            <person name="Katayama T."/>
            <person name="Toyoda A."/>
            <person name="Kunieda T."/>
        </authorList>
    </citation>
    <scope>NUCLEOTIDE SEQUENCE [LARGE SCALE GENOMIC DNA]</scope>
    <source>
        <strain evidence="9 10">YOKOZUNA-1</strain>
    </source>
</reference>
<dbReference type="InterPro" id="IPR036322">
    <property type="entry name" value="WD40_repeat_dom_sf"/>
</dbReference>
<evidence type="ECO:0000313" key="9">
    <source>
        <dbReference type="EMBL" id="GAV05455.1"/>
    </source>
</evidence>
<keyword evidence="3 8" id="KW-0819">tRNA processing</keyword>
<evidence type="ECO:0000256" key="8">
    <source>
        <dbReference type="HAMAP-Rule" id="MF_03056"/>
    </source>
</evidence>
<organism evidence="9 10">
    <name type="scientific">Ramazzottius varieornatus</name>
    <name type="common">Water bear</name>
    <name type="synonym">Tardigrade</name>
    <dbReference type="NCBI Taxonomy" id="947166"/>
    <lineage>
        <taxon>Eukaryota</taxon>
        <taxon>Metazoa</taxon>
        <taxon>Ecdysozoa</taxon>
        <taxon>Tardigrada</taxon>
        <taxon>Eutardigrada</taxon>
        <taxon>Parachela</taxon>
        <taxon>Hypsibioidea</taxon>
        <taxon>Ramazzottiidae</taxon>
        <taxon>Ramazzottius</taxon>
    </lineage>
</organism>
<dbReference type="InterPro" id="IPR001680">
    <property type="entry name" value="WD40_rpt"/>
</dbReference>
<comment type="subcellular location">
    <subcellularLocation>
        <location evidence="1 8">Nucleus</location>
    </subcellularLocation>
</comment>
<dbReference type="EMBL" id="BDGG01000012">
    <property type="protein sequence ID" value="GAV05455.1"/>
    <property type="molecule type" value="Genomic_DNA"/>
</dbReference>
<evidence type="ECO:0000256" key="1">
    <source>
        <dbReference type="ARBA" id="ARBA00004123"/>
    </source>
</evidence>
<dbReference type="AlphaFoldDB" id="A0A1D1VVF5"/>
<keyword evidence="5 8" id="KW-0539">Nucleus</keyword>
<dbReference type="InterPro" id="IPR015943">
    <property type="entry name" value="WD40/YVTN_repeat-like_dom_sf"/>
</dbReference>
<evidence type="ECO:0000256" key="7">
    <source>
        <dbReference type="ARBA" id="ARBA00093542"/>
    </source>
</evidence>
<dbReference type="HAMAP" id="MF_03056">
    <property type="entry name" value="TRM82"/>
    <property type="match status" value="1"/>
</dbReference>